<dbReference type="EMBL" id="JABBFX010000001">
    <property type="protein sequence ID" value="NML43784.1"/>
    <property type="molecule type" value="Genomic_DNA"/>
</dbReference>
<dbReference type="GO" id="GO:0046819">
    <property type="term" value="P:protein secretion by the type V secretion system"/>
    <property type="evidence" value="ECO:0007669"/>
    <property type="project" value="TreeGrafter"/>
</dbReference>
<dbReference type="PANTHER" id="PTHR34597">
    <property type="entry name" value="SLR1661 PROTEIN"/>
    <property type="match status" value="1"/>
</dbReference>
<feature type="signal peptide" evidence="4">
    <location>
        <begin position="1"/>
        <end position="29"/>
    </location>
</feature>
<evidence type="ECO:0000256" key="1">
    <source>
        <dbReference type="ARBA" id="ARBA00022452"/>
    </source>
</evidence>
<proteinExistence type="predicted"/>
<evidence type="ECO:0000313" key="8">
    <source>
        <dbReference type="Proteomes" id="UP000541185"/>
    </source>
</evidence>
<dbReference type="Gene3D" id="3.10.20.310">
    <property type="entry name" value="membrane protein fhac"/>
    <property type="match status" value="1"/>
</dbReference>
<dbReference type="Proteomes" id="UP000541185">
    <property type="component" value="Unassembled WGS sequence"/>
</dbReference>
<dbReference type="Pfam" id="PF08479">
    <property type="entry name" value="POTRA_2"/>
    <property type="match status" value="1"/>
</dbReference>
<evidence type="ECO:0000256" key="2">
    <source>
        <dbReference type="ARBA" id="ARBA00022692"/>
    </source>
</evidence>
<keyword evidence="1" id="KW-1134">Transmembrane beta strand</keyword>
<protein>
    <submittedName>
        <fullName evidence="7">ShlB/FhaC/HecB family hemolysin secretion/activation protein</fullName>
    </submittedName>
</protein>
<comment type="caution">
    <text evidence="7">The sequence shown here is derived from an EMBL/GenBank/DDBJ whole genome shotgun (WGS) entry which is preliminary data.</text>
</comment>
<dbReference type="InterPro" id="IPR051544">
    <property type="entry name" value="TPS_OM_transporter"/>
</dbReference>
<reference evidence="7 8" key="1">
    <citation type="submission" date="2020-04" db="EMBL/GenBank/DDBJ databases">
        <title>Ramlibacter sp. G-1-2-2 isolated from soil.</title>
        <authorList>
            <person name="Dahal R.H."/>
        </authorList>
    </citation>
    <scope>NUCLEOTIDE SEQUENCE [LARGE SCALE GENOMIC DNA]</scope>
    <source>
        <strain evidence="7 8">G-1-2-2</strain>
    </source>
</reference>
<dbReference type="Pfam" id="PF03865">
    <property type="entry name" value="ShlB"/>
    <property type="match status" value="1"/>
</dbReference>
<keyword evidence="4" id="KW-0732">Signal</keyword>
<keyword evidence="2" id="KW-0812">Transmembrane</keyword>
<dbReference type="PANTHER" id="PTHR34597:SF6">
    <property type="entry name" value="BLR6126 PROTEIN"/>
    <property type="match status" value="1"/>
</dbReference>
<evidence type="ECO:0000259" key="6">
    <source>
        <dbReference type="Pfam" id="PF08479"/>
    </source>
</evidence>
<dbReference type="GO" id="GO:0008320">
    <property type="term" value="F:protein transmembrane transporter activity"/>
    <property type="evidence" value="ECO:0007669"/>
    <property type="project" value="TreeGrafter"/>
</dbReference>
<accession>A0A848GZN9</accession>
<evidence type="ECO:0000259" key="5">
    <source>
        <dbReference type="Pfam" id="PF03865"/>
    </source>
</evidence>
<dbReference type="Gene3D" id="2.40.160.50">
    <property type="entry name" value="membrane protein fhac: a member of the omp85/tpsb transporter family"/>
    <property type="match status" value="1"/>
</dbReference>
<dbReference type="GO" id="GO:0098046">
    <property type="term" value="C:type V protein secretion system complex"/>
    <property type="evidence" value="ECO:0007669"/>
    <property type="project" value="TreeGrafter"/>
</dbReference>
<dbReference type="InterPro" id="IPR005565">
    <property type="entry name" value="Hemolysn_activator_HlyB_C"/>
</dbReference>
<feature type="domain" description="Haemolysin activator HlyB C-terminal" evidence="5">
    <location>
        <begin position="195"/>
        <end position="503"/>
    </location>
</feature>
<keyword evidence="3" id="KW-0998">Cell outer membrane</keyword>
<sequence>MNRGKVRPRLPRPAALAALMALATGAATAQSPAPAAGAAPATPPMASPAAPAVFPIRGFVIEGENPIGEAEASRALAPYVRPDATLETLQQATAALEKALRDAGYGLHRVALPPQEVGATVKLNIVKFTIGKVEIEGRQIYSEANIRHTVPELRENESPNFKRLAIQTAIANENPNKQIQVGLRESEEPDHIDASINVREQRPWTFGASLSNAGTKETGRDRFTVYGGHTNLFDLDHQVVFAYTTSFESMDDVRQFGLAYKVPLYEYGGVIGASYTNSDVVGDFGSFRSTGAGQTFGLTYTWYLPPQGGRRSYVTFGFDDKVFDASKVNDTLVPGALDRRSRPLSVGYTARTETDTTVWGYDVSLAANTGTGDHNDLASYQSEDPRIETVHWKAVRGGGSYASQLTGGWLWTARGLYQYSPDVLISGEQFGLGGVSSVRGTEIERPISGDSGVSATLEVSTPEVFPGLRFLGFMDGGYLWNNQPNGTTKPASDRIASLGLGFRYLKGNFSFSADYGRLVVGSKVPLAFNSSSPQSGEDRFYVNLGVRF</sequence>
<name>A0A848GZN9_9BURK</name>
<evidence type="ECO:0000256" key="3">
    <source>
        <dbReference type="ARBA" id="ARBA00023237"/>
    </source>
</evidence>
<dbReference type="InterPro" id="IPR013686">
    <property type="entry name" value="Polypept-transport_assoc_ShlB"/>
</dbReference>
<gene>
    <name evidence="7" type="ORF">HHL11_08490</name>
</gene>
<organism evidence="7 8">
    <name type="scientific">Ramlibacter agri</name>
    <dbReference type="NCBI Taxonomy" id="2728837"/>
    <lineage>
        <taxon>Bacteria</taxon>
        <taxon>Pseudomonadati</taxon>
        <taxon>Pseudomonadota</taxon>
        <taxon>Betaproteobacteria</taxon>
        <taxon>Burkholderiales</taxon>
        <taxon>Comamonadaceae</taxon>
        <taxon>Ramlibacter</taxon>
    </lineage>
</organism>
<dbReference type="RefSeq" id="WP_169417969.1">
    <property type="nucleotide sequence ID" value="NZ_JABBFX010000001.1"/>
</dbReference>
<feature type="chain" id="PRO_5033055287" evidence="4">
    <location>
        <begin position="30"/>
        <end position="548"/>
    </location>
</feature>
<keyword evidence="8" id="KW-1185">Reference proteome</keyword>
<evidence type="ECO:0000256" key="4">
    <source>
        <dbReference type="SAM" id="SignalP"/>
    </source>
</evidence>
<feature type="domain" description="Polypeptide-transport-associated ShlB-type" evidence="6">
    <location>
        <begin position="54"/>
        <end position="126"/>
    </location>
</feature>
<evidence type="ECO:0000313" key="7">
    <source>
        <dbReference type="EMBL" id="NML43784.1"/>
    </source>
</evidence>
<dbReference type="AlphaFoldDB" id="A0A848GZN9"/>
<keyword evidence="1" id="KW-0472">Membrane</keyword>